<evidence type="ECO:0000313" key="11">
    <source>
        <dbReference type="EMBL" id="OZJ01871.1"/>
    </source>
</evidence>
<dbReference type="GO" id="GO:0046872">
    <property type="term" value="F:metal ion binding"/>
    <property type="evidence" value="ECO:0007669"/>
    <property type="project" value="UniProtKB-KW"/>
</dbReference>
<comment type="subcellular location">
    <subcellularLocation>
        <location evidence="9">Cytoplasm</location>
    </subcellularLocation>
    <subcellularLocation>
        <location evidence="9">Nucleus</location>
    </subcellularLocation>
</comment>
<protein>
    <recommendedName>
        <fullName evidence="9">Ribokinase</fullName>
        <shortName evidence="9">RK</shortName>
        <ecNumber evidence="9">2.7.1.15</ecNumber>
    </recommendedName>
</protein>
<keyword evidence="6 9" id="KW-0460">Magnesium</keyword>
<dbReference type="SUPFAM" id="SSF53613">
    <property type="entry name" value="Ribokinase-like"/>
    <property type="match status" value="1"/>
</dbReference>
<feature type="binding site" evidence="9">
    <location>
        <begin position="11"/>
        <end position="13"/>
    </location>
    <ligand>
        <name>substrate</name>
    </ligand>
</feature>
<dbReference type="EC" id="2.7.1.15" evidence="9"/>
<dbReference type="OrthoDB" id="415590at2759"/>
<reference evidence="11 12" key="1">
    <citation type="journal article" date="2017" name="Mycologia">
        <title>Bifiguratus adelaidae, gen. et sp. nov., a new member of Mucoromycotina in endophytic and soil-dwelling habitats.</title>
        <authorList>
            <person name="Torres-Cruz T.J."/>
            <person name="Billingsley Tobias T.L."/>
            <person name="Almatruk M."/>
            <person name="Hesse C."/>
            <person name="Kuske C.R."/>
            <person name="Desiro A."/>
            <person name="Benucci G.M."/>
            <person name="Bonito G."/>
            <person name="Stajich J.E."/>
            <person name="Dunlap C."/>
            <person name="Arnold A.E."/>
            <person name="Porras-Alfaro A."/>
        </authorList>
    </citation>
    <scope>NUCLEOTIDE SEQUENCE [LARGE SCALE GENOMIC DNA]</scope>
    <source>
        <strain evidence="11 12">AZ0501</strain>
    </source>
</reference>
<keyword evidence="8 9" id="KW-0119">Carbohydrate metabolism</keyword>
<feature type="binding site" evidence="9">
    <location>
        <position position="311"/>
    </location>
    <ligand>
        <name>K(+)</name>
        <dbReference type="ChEBI" id="CHEBI:29103"/>
    </ligand>
</feature>
<evidence type="ECO:0000256" key="6">
    <source>
        <dbReference type="ARBA" id="ARBA00022842"/>
    </source>
</evidence>
<keyword evidence="9" id="KW-0963">Cytoplasm</keyword>
<sequence>MTKILNIGSLNADEFYTVPHITKSGETLSSSEFSVRAGGKGANQSAALSRAGGKVYHAGKVGKDSEWLRENIKNYGVNVDYIIIDPETPQGRAIIQSSAETGDNAIFLYGGTNQALTLDWAKDNVLGSKEFGSGDFLLMQNEISAGGEIMGAAADLGLGIVFNPAPMTPDLAREFPLDKVDILIVNEHEGLDLYQQVYSKDNASRVTKNEYATICKKIFDHLQSLTGIVMTLGSEGLIANFRKGNASREYNLPAHKATVKDTTAAGDTFTGFFLARYAEQCTGSAGSEAYFAAVEEALKEATVAAAICVERVGSMSSEPDIEEVKKRM</sequence>
<feature type="active site" description="Proton acceptor" evidence="9">
    <location>
        <position position="267"/>
    </location>
</feature>
<feature type="binding site" evidence="9">
    <location>
        <position position="313"/>
    </location>
    <ligand>
        <name>K(+)</name>
        <dbReference type="ChEBI" id="CHEBI:29103"/>
    </ligand>
</feature>
<evidence type="ECO:0000256" key="4">
    <source>
        <dbReference type="ARBA" id="ARBA00022777"/>
    </source>
</evidence>
<dbReference type="PRINTS" id="PR00990">
    <property type="entry name" value="RIBOKINASE"/>
</dbReference>
<dbReference type="Gene3D" id="3.40.1190.20">
    <property type="match status" value="1"/>
</dbReference>
<proteinExistence type="inferred from homology"/>
<feature type="binding site" evidence="9">
    <location>
        <begin position="266"/>
        <end position="267"/>
    </location>
    <ligand>
        <name>ATP</name>
        <dbReference type="ChEBI" id="CHEBI:30616"/>
    </ligand>
</feature>
<evidence type="ECO:0000313" key="12">
    <source>
        <dbReference type="Proteomes" id="UP000242875"/>
    </source>
</evidence>
<dbReference type="PANTHER" id="PTHR10584:SF166">
    <property type="entry name" value="RIBOKINASE"/>
    <property type="match status" value="1"/>
</dbReference>
<dbReference type="Proteomes" id="UP000242875">
    <property type="component" value="Unassembled WGS sequence"/>
</dbReference>
<comment type="cofactor">
    <cofactor evidence="9">
        <name>Mg(2+)</name>
        <dbReference type="ChEBI" id="CHEBI:18420"/>
    </cofactor>
    <text evidence="9">Requires a divalent cation, most likely magnesium in vivo, as an electrophilic catalyst to aid phosphoryl group transfer. It is the chelate of the metal and the nucleotide that is the actual substrate.</text>
</comment>
<dbReference type="InterPro" id="IPR002139">
    <property type="entry name" value="Ribo/fructo_kinase"/>
</dbReference>
<dbReference type="InterPro" id="IPR011877">
    <property type="entry name" value="Ribokinase"/>
</dbReference>
<gene>
    <name evidence="11" type="ORF">BZG36_05273</name>
</gene>
<feature type="binding site" evidence="9">
    <location>
        <begin position="39"/>
        <end position="43"/>
    </location>
    <ligand>
        <name>substrate</name>
    </ligand>
</feature>
<feature type="binding site" evidence="9">
    <location>
        <position position="267"/>
    </location>
    <ligand>
        <name>substrate</name>
    </ligand>
</feature>
<dbReference type="GO" id="GO:0019303">
    <property type="term" value="P:D-ribose catabolic process"/>
    <property type="evidence" value="ECO:0007669"/>
    <property type="project" value="UniProtKB-UniRule"/>
</dbReference>
<keyword evidence="12" id="KW-1185">Reference proteome</keyword>
<feature type="binding site" evidence="9">
    <location>
        <position position="142"/>
    </location>
    <ligand>
        <name>substrate</name>
    </ligand>
</feature>
<dbReference type="AlphaFoldDB" id="A0A261XU41"/>
<keyword evidence="9" id="KW-0539">Nucleus</keyword>
<keyword evidence="3 9" id="KW-0547">Nucleotide-binding</keyword>
<feature type="binding site" evidence="9">
    <location>
        <begin position="231"/>
        <end position="236"/>
    </location>
    <ligand>
        <name>ATP</name>
        <dbReference type="ChEBI" id="CHEBI:30616"/>
    </ligand>
</feature>
<dbReference type="InterPro" id="IPR029056">
    <property type="entry name" value="Ribokinase-like"/>
</dbReference>
<comment type="similarity">
    <text evidence="9">Belongs to the carbohydrate kinase PfkB family. Ribokinase subfamily.</text>
</comment>
<dbReference type="CDD" id="cd01174">
    <property type="entry name" value="ribokinase"/>
    <property type="match status" value="1"/>
</dbReference>
<dbReference type="PANTHER" id="PTHR10584">
    <property type="entry name" value="SUGAR KINASE"/>
    <property type="match status" value="1"/>
</dbReference>
<comment type="caution">
    <text evidence="9">Lacks conserved residue(s) required for the propagation of feature annotation.</text>
</comment>
<dbReference type="UniPathway" id="UPA00916">
    <property type="reaction ID" value="UER00889"/>
</dbReference>
<dbReference type="InterPro" id="IPR011611">
    <property type="entry name" value="PfkB_dom"/>
</dbReference>
<dbReference type="HAMAP" id="MF_01987">
    <property type="entry name" value="Ribokinase"/>
    <property type="match status" value="1"/>
</dbReference>
<evidence type="ECO:0000256" key="3">
    <source>
        <dbReference type="ARBA" id="ARBA00022741"/>
    </source>
</evidence>
<keyword evidence="1 9" id="KW-0808">Transferase</keyword>
<evidence type="ECO:0000256" key="1">
    <source>
        <dbReference type="ARBA" id="ARBA00022679"/>
    </source>
</evidence>
<name>A0A261XU41_9FUNG</name>
<keyword evidence="7 9" id="KW-0630">Potassium</keyword>
<dbReference type="GO" id="GO:0005737">
    <property type="term" value="C:cytoplasm"/>
    <property type="evidence" value="ECO:0007669"/>
    <property type="project" value="UniProtKB-SubCell"/>
</dbReference>
<comment type="function">
    <text evidence="9">Catalyzes the phosphorylation of ribose at O-5 in a reaction requiring ATP and magnesium. The resulting D-ribose-5-phosphate can then be used either for sythesis of nucleotides, histidine, and tryptophan, or as a component of the pentose phosphate pathway.</text>
</comment>
<dbReference type="Pfam" id="PF00294">
    <property type="entry name" value="PfkB"/>
    <property type="match status" value="1"/>
</dbReference>
<comment type="subunit">
    <text evidence="9">Homodimer.</text>
</comment>
<evidence type="ECO:0000256" key="9">
    <source>
        <dbReference type="HAMAP-Rule" id="MF_03215"/>
    </source>
</evidence>
<evidence type="ECO:0000256" key="8">
    <source>
        <dbReference type="ARBA" id="ARBA00023277"/>
    </source>
</evidence>
<feature type="binding site" evidence="9">
    <location>
        <position position="186"/>
    </location>
    <ligand>
        <name>ATP</name>
        <dbReference type="ChEBI" id="CHEBI:30616"/>
    </ligand>
</feature>
<feature type="domain" description="Carbohydrate kinase PfkB" evidence="10">
    <location>
        <begin position="1"/>
        <end position="320"/>
    </location>
</feature>
<evidence type="ECO:0000256" key="7">
    <source>
        <dbReference type="ARBA" id="ARBA00022958"/>
    </source>
</evidence>
<comment type="pathway">
    <text evidence="9">Carbohydrate metabolism; D-ribose degradation; D-ribose 5-phosphate from beta-D-ribopyranose: step 2/2.</text>
</comment>
<dbReference type="GO" id="GO:0005524">
    <property type="term" value="F:ATP binding"/>
    <property type="evidence" value="ECO:0007669"/>
    <property type="project" value="UniProtKB-UniRule"/>
</dbReference>
<comment type="catalytic activity">
    <reaction evidence="9">
        <text>D-ribose + ATP = D-ribose 5-phosphate + ADP + H(+)</text>
        <dbReference type="Rhea" id="RHEA:13697"/>
        <dbReference type="ChEBI" id="CHEBI:15378"/>
        <dbReference type="ChEBI" id="CHEBI:30616"/>
        <dbReference type="ChEBI" id="CHEBI:47013"/>
        <dbReference type="ChEBI" id="CHEBI:78346"/>
        <dbReference type="ChEBI" id="CHEBI:456216"/>
        <dbReference type="EC" id="2.7.1.15"/>
    </reaction>
</comment>
<comment type="activity regulation">
    <text evidence="9">Activated by a monovalent cation that binds near, but not in, the active site. The most likely occupant of the site in vivo is potassium. Ion binding induces a conformational change that may alter substrate affinity.</text>
</comment>
<feature type="binding site" evidence="9">
    <location>
        <position position="317"/>
    </location>
    <ligand>
        <name>K(+)</name>
        <dbReference type="ChEBI" id="CHEBI:29103"/>
    </ligand>
</feature>
<feature type="binding site" evidence="9">
    <location>
        <position position="261"/>
    </location>
    <ligand>
        <name>K(+)</name>
        <dbReference type="ChEBI" id="CHEBI:29103"/>
    </ligand>
</feature>
<keyword evidence="2 9" id="KW-0479">Metal-binding</keyword>
<feature type="binding site" evidence="9">
    <location>
        <position position="308"/>
    </location>
    <ligand>
        <name>K(+)</name>
        <dbReference type="ChEBI" id="CHEBI:29103"/>
    </ligand>
</feature>
<keyword evidence="5 9" id="KW-0067">ATP-binding</keyword>
<dbReference type="GO" id="GO:0004747">
    <property type="term" value="F:ribokinase activity"/>
    <property type="evidence" value="ECO:0007669"/>
    <property type="project" value="UniProtKB-UniRule"/>
</dbReference>
<feature type="binding site" evidence="9">
    <location>
        <position position="263"/>
    </location>
    <ligand>
        <name>K(+)</name>
        <dbReference type="ChEBI" id="CHEBI:29103"/>
    </ligand>
</feature>
<evidence type="ECO:0000256" key="2">
    <source>
        <dbReference type="ARBA" id="ARBA00022723"/>
    </source>
</evidence>
<evidence type="ECO:0000259" key="10">
    <source>
        <dbReference type="Pfam" id="PF00294"/>
    </source>
</evidence>
<keyword evidence="4 9" id="KW-0418">Kinase</keyword>
<accession>A0A261XU41</accession>
<dbReference type="EMBL" id="MVBO01000223">
    <property type="protein sequence ID" value="OZJ01871.1"/>
    <property type="molecule type" value="Genomic_DNA"/>
</dbReference>
<organism evidence="11 12">
    <name type="scientific">Bifiguratus adelaidae</name>
    <dbReference type="NCBI Taxonomy" id="1938954"/>
    <lineage>
        <taxon>Eukaryota</taxon>
        <taxon>Fungi</taxon>
        <taxon>Fungi incertae sedis</taxon>
        <taxon>Mucoromycota</taxon>
        <taxon>Mucoromycotina</taxon>
        <taxon>Endogonomycetes</taxon>
        <taxon>Endogonales</taxon>
        <taxon>Endogonales incertae sedis</taxon>
        <taxon>Bifiguratus</taxon>
    </lineage>
</organism>
<dbReference type="GO" id="GO:0005634">
    <property type="term" value="C:nucleus"/>
    <property type="evidence" value="ECO:0007669"/>
    <property type="project" value="UniProtKB-SubCell"/>
</dbReference>
<evidence type="ECO:0000256" key="5">
    <source>
        <dbReference type="ARBA" id="ARBA00022840"/>
    </source>
</evidence>
<comment type="caution">
    <text evidence="11">The sequence shown here is derived from an EMBL/GenBank/DDBJ whole genome shotgun (WGS) entry which is preliminary data.</text>
</comment>